<dbReference type="AlphaFoldDB" id="A0A6L5YGZ0"/>
<evidence type="ECO:0000313" key="7">
    <source>
        <dbReference type="EMBL" id="MST57586.1"/>
    </source>
</evidence>
<dbReference type="Pfam" id="PF01226">
    <property type="entry name" value="Form_Nir_trans"/>
    <property type="match status" value="1"/>
</dbReference>
<feature type="transmembrane region" description="Helical" evidence="6">
    <location>
        <begin position="67"/>
        <end position="95"/>
    </location>
</feature>
<organism evidence="7 8">
    <name type="scientific">Waltera intestinalis</name>
    <dbReference type="NCBI Taxonomy" id="2606635"/>
    <lineage>
        <taxon>Bacteria</taxon>
        <taxon>Bacillati</taxon>
        <taxon>Bacillota</taxon>
        <taxon>Clostridia</taxon>
        <taxon>Lachnospirales</taxon>
        <taxon>Lachnospiraceae</taxon>
        <taxon>Waltera</taxon>
    </lineage>
</organism>
<dbReference type="GO" id="GO:0015499">
    <property type="term" value="F:formate transmembrane transporter activity"/>
    <property type="evidence" value="ECO:0007669"/>
    <property type="project" value="TreeGrafter"/>
</dbReference>
<evidence type="ECO:0000256" key="6">
    <source>
        <dbReference type="SAM" id="Phobius"/>
    </source>
</evidence>
<feature type="transmembrane region" description="Helical" evidence="6">
    <location>
        <begin position="31"/>
        <end position="55"/>
    </location>
</feature>
<dbReference type="RefSeq" id="WP_154495653.1">
    <property type="nucleotide sequence ID" value="NZ_VUMU01000004.1"/>
</dbReference>
<evidence type="ECO:0000256" key="3">
    <source>
        <dbReference type="ARBA" id="ARBA00022989"/>
    </source>
</evidence>
<dbReference type="EMBL" id="VUMU01000004">
    <property type="protein sequence ID" value="MST57586.1"/>
    <property type="molecule type" value="Genomic_DNA"/>
</dbReference>
<protein>
    <submittedName>
        <fullName evidence="7">Formate/nitrite transporter family protein</fullName>
    </submittedName>
</protein>
<keyword evidence="8" id="KW-1185">Reference proteome</keyword>
<evidence type="ECO:0000256" key="5">
    <source>
        <dbReference type="ARBA" id="ARBA00049660"/>
    </source>
</evidence>
<sequence length="287" mass="30633">MEQHFNTPSEVIDTNMKAGEGKAHLPLGKMILLGIMAGAFIALGGATSSTAAHAIDNVGLARFVAGIIFPVGLMIIVFVGGELFTGNCLIVMDVVGKKVTWFECIRNLIVVYFSNLIGALIIDILIYFSGNLDYTGGLLGAYAIKVAVGKVGISPLKGITSGILCNILVCIAILMAVAATDIVGKVWAIFFPIMAFVVGGFEHCVANMFYIPVGMMAAQNPVYVAKAQEAYGLTAEQIQGLTILHSLNNFIPVTIGNILGGMVFVGIPCYFIYKKKWQKYHDDAKTA</sequence>
<keyword evidence="3 6" id="KW-1133">Transmembrane helix</keyword>
<evidence type="ECO:0000313" key="8">
    <source>
        <dbReference type="Proteomes" id="UP000476055"/>
    </source>
</evidence>
<comment type="subcellular location">
    <subcellularLocation>
        <location evidence="1">Membrane</location>
        <topology evidence="1">Multi-pass membrane protein</topology>
    </subcellularLocation>
</comment>
<dbReference type="PANTHER" id="PTHR30520">
    <property type="entry name" value="FORMATE TRANSPORTER-RELATED"/>
    <property type="match status" value="1"/>
</dbReference>
<feature type="transmembrane region" description="Helical" evidence="6">
    <location>
        <begin position="250"/>
        <end position="273"/>
    </location>
</feature>
<dbReference type="Gene3D" id="1.20.1080.10">
    <property type="entry name" value="Glycerol uptake facilitator protein"/>
    <property type="match status" value="1"/>
</dbReference>
<keyword evidence="2 6" id="KW-0812">Transmembrane</keyword>
<comment type="similarity">
    <text evidence="5">Belongs to the FNT transporter (TC 1.A.16) family.</text>
</comment>
<proteinExistence type="inferred from homology"/>
<dbReference type="PANTHER" id="PTHR30520:SF6">
    <property type="entry name" value="FORMATE_NITRATE FAMILY TRANSPORTER (EUROFUNG)"/>
    <property type="match status" value="1"/>
</dbReference>
<dbReference type="GO" id="GO:0005886">
    <property type="term" value="C:plasma membrane"/>
    <property type="evidence" value="ECO:0007669"/>
    <property type="project" value="TreeGrafter"/>
</dbReference>
<evidence type="ECO:0000256" key="2">
    <source>
        <dbReference type="ARBA" id="ARBA00022692"/>
    </source>
</evidence>
<feature type="transmembrane region" description="Helical" evidence="6">
    <location>
        <begin position="186"/>
        <end position="211"/>
    </location>
</feature>
<evidence type="ECO:0000256" key="1">
    <source>
        <dbReference type="ARBA" id="ARBA00004141"/>
    </source>
</evidence>
<keyword evidence="4 6" id="KW-0472">Membrane</keyword>
<feature type="transmembrane region" description="Helical" evidence="6">
    <location>
        <begin position="159"/>
        <end position="179"/>
    </location>
</feature>
<dbReference type="Proteomes" id="UP000476055">
    <property type="component" value="Unassembled WGS sequence"/>
</dbReference>
<accession>A0A6L5YGZ0</accession>
<evidence type="ECO:0000256" key="4">
    <source>
        <dbReference type="ARBA" id="ARBA00023136"/>
    </source>
</evidence>
<feature type="transmembrane region" description="Helical" evidence="6">
    <location>
        <begin position="107"/>
        <end position="128"/>
    </location>
</feature>
<reference evidence="7 8" key="1">
    <citation type="submission" date="2019-08" db="EMBL/GenBank/DDBJ databases">
        <title>In-depth cultivation of the pig gut microbiome towards novel bacterial diversity and tailored functional studies.</title>
        <authorList>
            <person name="Wylensek D."/>
            <person name="Hitch T.C.A."/>
            <person name="Clavel T."/>
        </authorList>
    </citation>
    <scope>NUCLEOTIDE SEQUENCE [LARGE SCALE GENOMIC DNA]</scope>
    <source>
        <strain evidence="7 8">WCA3-601-WT-6H</strain>
    </source>
</reference>
<gene>
    <name evidence="7" type="ORF">FYJ59_04885</name>
</gene>
<comment type="caution">
    <text evidence="7">The sequence shown here is derived from an EMBL/GenBank/DDBJ whole genome shotgun (WGS) entry which is preliminary data.</text>
</comment>
<name>A0A6L5YGZ0_9FIRM</name>
<dbReference type="InterPro" id="IPR000292">
    <property type="entry name" value="For/NO2_transpt"/>
</dbReference>
<dbReference type="InterPro" id="IPR023271">
    <property type="entry name" value="Aquaporin-like"/>
</dbReference>